<dbReference type="Proteomes" id="UP001460270">
    <property type="component" value="Unassembled WGS sequence"/>
</dbReference>
<comment type="caution">
    <text evidence="2">The sequence shown here is derived from an EMBL/GenBank/DDBJ whole genome shotgun (WGS) entry which is preliminary data.</text>
</comment>
<sequence length="80" mass="8962">MDDPLTKWLHFHTDINNTALAGASGDAVKMMEKRLPEVCPGSPDPVQGLKSGKNSSPDRMDVKRSTRRRGESTRGTRRRR</sequence>
<accession>A0AAW0Q254</accession>
<proteinExistence type="predicted"/>
<dbReference type="EMBL" id="JBBPFD010000001">
    <property type="protein sequence ID" value="KAK7945666.1"/>
    <property type="molecule type" value="Genomic_DNA"/>
</dbReference>
<evidence type="ECO:0000313" key="2">
    <source>
        <dbReference type="EMBL" id="KAK7945666.1"/>
    </source>
</evidence>
<organism evidence="2 3">
    <name type="scientific">Mugilogobius chulae</name>
    <name type="common">yellowstripe goby</name>
    <dbReference type="NCBI Taxonomy" id="88201"/>
    <lineage>
        <taxon>Eukaryota</taxon>
        <taxon>Metazoa</taxon>
        <taxon>Chordata</taxon>
        <taxon>Craniata</taxon>
        <taxon>Vertebrata</taxon>
        <taxon>Euteleostomi</taxon>
        <taxon>Actinopterygii</taxon>
        <taxon>Neopterygii</taxon>
        <taxon>Teleostei</taxon>
        <taxon>Neoteleostei</taxon>
        <taxon>Acanthomorphata</taxon>
        <taxon>Gobiaria</taxon>
        <taxon>Gobiiformes</taxon>
        <taxon>Gobioidei</taxon>
        <taxon>Gobiidae</taxon>
        <taxon>Gobionellinae</taxon>
        <taxon>Mugilogobius</taxon>
    </lineage>
</organism>
<keyword evidence="3" id="KW-1185">Reference proteome</keyword>
<name>A0AAW0Q254_9GOBI</name>
<dbReference type="AlphaFoldDB" id="A0AAW0Q254"/>
<feature type="compositionally biased region" description="Basic and acidic residues" evidence="1">
    <location>
        <begin position="56"/>
        <end position="74"/>
    </location>
</feature>
<protein>
    <submittedName>
        <fullName evidence="2">Uncharacterized protein</fullName>
    </submittedName>
</protein>
<evidence type="ECO:0000313" key="3">
    <source>
        <dbReference type="Proteomes" id="UP001460270"/>
    </source>
</evidence>
<gene>
    <name evidence="2" type="ORF">WMY93_001394</name>
</gene>
<evidence type="ECO:0000256" key="1">
    <source>
        <dbReference type="SAM" id="MobiDB-lite"/>
    </source>
</evidence>
<feature type="region of interest" description="Disordered" evidence="1">
    <location>
        <begin position="36"/>
        <end position="80"/>
    </location>
</feature>
<reference evidence="3" key="1">
    <citation type="submission" date="2024-04" db="EMBL/GenBank/DDBJ databases">
        <title>Salinicola lusitanus LLJ914,a marine bacterium isolated from the Okinawa Trough.</title>
        <authorList>
            <person name="Li J."/>
        </authorList>
    </citation>
    <scope>NUCLEOTIDE SEQUENCE [LARGE SCALE GENOMIC DNA]</scope>
</reference>